<sequence>MTASSRNVRRLFTLFIVLVALGLASPTHADECRIGFDVGSSGIRMGPARHPEKAKVAIDYLGDVWPDHEINTTVEATIQAFRELPGKGGAPEGCQPVAGGYSAWRFALQKGDPAQLVETLRQIHAQTGVPLFVIPQDVEGTHAHLAARQNLGEKLTTPFILDLGGGSLQIAGEQSGWGADLGQKAWRKLYCEQVKKNKDPACSPNPVGEKSVEETLRLLQPRFEEAVKAVGTELNITAISAPVVKTIHPVLKYLADDRQAIPSGGVDERGFDRATLLDAIGLLQEMDDTGLNRLFNDPLTHPGQPVCDIRYLSTLVTDMLLIHAVMENLEIQRLEVAFASITNVPGLIADPRAEAWRKSYPCYLEKLLTLGVDAYKADPANCQLAPAQ</sequence>
<protein>
    <recommendedName>
        <fullName evidence="4">Ppx/GppA phosphatase domain-containing protein</fullName>
    </recommendedName>
</protein>
<evidence type="ECO:0000313" key="3">
    <source>
        <dbReference type="Proteomes" id="UP001628193"/>
    </source>
</evidence>
<feature type="signal peptide" evidence="1">
    <location>
        <begin position="1"/>
        <end position="29"/>
    </location>
</feature>
<keyword evidence="1" id="KW-0732">Signal</keyword>
<feature type="chain" id="PRO_5046500418" description="Ppx/GppA phosphatase domain-containing protein" evidence="1">
    <location>
        <begin position="30"/>
        <end position="388"/>
    </location>
</feature>
<dbReference type="EMBL" id="BAAFGK010000004">
    <property type="protein sequence ID" value="GAB0057644.1"/>
    <property type="molecule type" value="Genomic_DNA"/>
</dbReference>
<organism evidence="2 3">
    <name type="scientific">Candidatus Magnetaquiglobus chichijimensis</name>
    <dbReference type="NCBI Taxonomy" id="3141448"/>
    <lineage>
        <taxon>Bacteria</taxon>
        <taxon>Pseudomonadati</taxon>
        <taxon>Pseudomonadota</taxon>
        <taxon>Magnetococcia</taxon>
        <taxon>Magnetococcales</taxon>
        <taxon>Candidatus Magnetaquicoccaceae</taxon>
        <taxon>Candidatus Magnetaquiglobus</taxon>
    </lineage>
</organism>
<evidence type="ECO:0008006" key="4">
    <source>
        <dbReference type="Google" id="ProtNLM"/>
    </source>
</evidence>
<comment type="caution">
    <text evidence="2">The sequence shown here is derived from an EMBL/GenBank/DDBJ whole genome shotgun (WGS) entry which is preliminary data.</text>
</comment>
<keyword evidence="3" id="KW-1185">Reference proteome</keyword>
<evidence type="ECO:0000256" key="1">
    <source>
        <dbReference type="SAM" id="SignalP"/>
    </source>
</evidence>
<gene>
    <name evidence="2" type="ORF">SIID45300_01976</name>
</gene>
<evidence type="ECO:0000313" key="2">
    <source>
        <dbReference type="EMBL" id="GAB0057644.1"/>
    </source>
</evidence>
<dbReference type="RefSeq" id="WP_420905336.1">
    <property type="nucleotide sequence ID" value="NZ_BAAFGK010000004.1"/>
</dbReference>
<dbReference type="Proteomes" id="UP001628193">
    <property type="component" value="Unassembled WGS sequence"/>
</dbReference>
<accession>A0ABQ0C9T3</accession>
<name>A0ABQ0C9T3_9PROT</name>
<proteinExistence type="predicted"/>
<reference evidence="2 3" key="2">
    <citation type="submission" date="2024-09" db="EMBL/GenBank/DDBJ databases">
        <title>Draft genome sequence of Candidatus Magnetaquicoccaceae bacterium FCR-1.</title>
        <authorList>
            <person name="Shimoshige H."/>
            <person name="Shimamura S."/>
            <person name="Taoka A."/>
            <person name="Kobayashi H."/>
            <person name="Maekawa T."/>
        </authorList>
    </citation>
    <scope>NUCLEOTIDE SEQUENCE [LARGE SCALE GENOMIC DNA]</scope>
    <source>
        <strain evidence="2 3">FCR-1</strain>
    </source>
</reference>
<reference evidence="2 3" key="1">
    <citation type="submission" date="2024-05" db="EMBL/GenBank/DDBJ databases">
        <authorList>
            <consortium name="Candidatus Magnetaquicoccaceae bacterium FCR-1 genome sequencing consortium"/>
            <person name="Shimoshige H."/>
            <person name="Shimamura S."/>
            <person name="Taoka A."/>
            <person name="Kobayashi H."/>
            <person name="Maekawa T."/>
        </authorList>
    </citation>
    <scope>NUCLEOTIDE SEQUENCE [LARGE SCALE GENOMIC DNA]</scope>
    <source>
        <strain evidence="2 3">FCR-1</strain>
    </source>
</reference>